<evidence type="ECO:0000313" key="1">
    <source>
        <dbReference type="EMBL" id="OLQ93498.1"/>
    </source>
</evidence>
<dbReference type="EMBL" id="MJMJ01000001">
    <property type="protein sequence ID" value="OLQ93498.1"/>
    <property type="molecule type" value="Genomic_DNA"/>
</dbReference>
<comment type="caution">
    <text evidence="1">The sequence shown here is derived from an EMBL/GenBank/DDBJ whole genome shotgun (WGS) entry which is preliminary data.</text>
</comment>
<protein>
    <recommendedName>
        <fullName evidence="3">DUF218 domain-containing protein</fullName>
    </recommendedName>
</protein>
<evidence type="ECO:0000313" key="2">
    <source>
        <dbReference type="Proteomes" id="UP000186313"/>
    </source>
</evidence>
<gene>
    <name evidence="1" type="ORF">BIY22_03125</name>
</gene>
<name>A0A1Q9HRK1_9VIBR</name>
<dbReference type="OrthoDB" id="5905407at2"/>
<dbReference type="STRING" id="1381081.BIY22_03125"/>
<proteinExistence type="predicted"/>
<dbReference type="AlphaFoldDB" id="A0A1Q9HRK1"/>
<accession>A0A1Q9HRK1</accession>
<dbReference type="RefSeq" id="WP_075706136.1">
    <property type="nucleotide sequence ID" value="NZ_MJMJ01000001.1"/>
</dbReference>
<sequence>MRHFRDFVHSIGFTLPPSLHFSSALLPDFHHVTKTYALDEESKGRLRDYMTHHTLYLDDFGHINQGDFVLAFSFGDSDSTNQKLANVVDLVCHSNPKLDVCLQQEVAKHTNCSEAVEISCQDYQTTFDVAQKAKLLGLGQRVVVVAQAWHAKRCIETCQSLGLDVVALRGVNHFPFDDPQPWVRNPINWVIKESHRELFSGVQVSQKYQLA</sequence>
<dbReference type="Proteomes" id="UP000186313">
    <property type="component" value="Unassembled WGS sequence"/>
</dbReference>
<organism evidence="1 2">
    <name type="scientific">Vibrio panuliri</name>
    <dbReference type="NCBI Taxonomy" id="1381081"/>
    <lineage>
        <taxon>Bacteria</taxon>
        <taxon>Pseudomonadati</taxon>
        <taxon>Pseudomonadota</taxon>
        <taxon>Gammaproteobacteria</taxon>
        <taxon>Vibrionales</taxon>
        <taxon>Vibrionaceae</taxon>
        <taxon>Vibrio</taxon>
    </lineage>
</organism>
<reference evidence="1 2" key="1">
    <citation type="submission" date="2016-09" db="EMBL/GenBank/DDBJ databases">
        <title>Genomic Taxonomy of the Vibrionaceae.</title>
        <authorList>
            <person name="Gonzalez-Castillo A."/>
            <person name="Gomez-Gil B."/>
            <person name="Enciso-Ibarra K."/>
        </authorList>
    </citation>
    <scope>NUCLEOTIDE SEQUENCE [LARGE SCALE GENOMIC DNA]</scope>
    <source>
        <strain evidence="1 2">CAIM 703</strain>
    </source>
</reference>
<evidence type="ECO:0008006" key="3">
    <source>
        <dbReference type="Google" id="ProtNLM"/>
    </source>
</evidence>